<keyword evidence="4" id="KW-0342">GTP-binding</keyword>
<dbReference type="CDD" id="cd01683">
    <property type="entry name" value="EF2_IV_snRNP"/>
    <property type="match status" value="1"/>
</dbReference>
<dbReference type="PROSITE" id="PS51722">
    <property type="entry name" value="G_TR_2"/>
    <property type="match status" value="1"/>
</dbReference>
<name>A0AAW2Z9Z0_9EUKA</name>
<dbReference type="SMART" id="SM00838">
    <property type="entry name" value="EFG_C"/>
    <property type="match status" value="1"/>
</dbReference>
<feature type="region of interest" description="Disordered" evidence="7">
    <location>
        <begin position="1"/>
        <end position="41"/>
    </location>
</feature>
<dbReference type="FunFam" id="3.30.70.870:FF:000002">
    <property type="entry name" value="Translation elongation factor 2"/>
    <property type="match status" value="1"/>
</dbReference>
<dbReference type="CDD" id="cd04090">
    <property type="entry name" value="EF2_II_snRNP"/>
    <property type="match status" value="1"/>
</dbReference>
<dbReference type="SUPFAM" id="SSF52540">
    <property type="entry name" value="P-loop containing nucleoside triphosphate hydrolases"/>
    <property type="match status" value="1"/>
</dbReference>
<proteinExistence type="predicted"/>
<dbReference type="FunFam" id="2.40.30.10:FF:000029">
    <property type="entry name" value="116 kDa U5 small nuclear ribonucleoprotein component"/>
    <property type="match status" value="1"/>
</dbReference>
<dbReference type="Gene3D" id="2.40.30.10">
    <property type="entry name" value="Translation factors"/>
    <property type="match status" value="1"/>
</dbReference>
<evidence type="ECO:0000256" key="3">
    <source>
        <dbReference type="ARBA" id="ARBA00022741"/>
    </source>
</evidence>
<dbReference type="FunFam" id="3.30.230.10:FF:000009">
    <property type="entry name" value="116 kDa U5 small nuclear ribonucleoprotein component"/>
    <property type="match status" value="1"/>
</dbReference>
<keyword evidence="6" id="KW-0539">Nucleus</keyword>
<feature type="compositionally biased region" description="Acidic residues" evidence="7">
    <location>
        <begin position="16"/>
        <end position="30"/>
    </location>
</feature>
<dbReference type="SUPFAM" id="SSF54211">
    <property type="entry name" value="Ribosomal protein S5 domain 2-like"/>
    <property type="match status" value="1"/>
</dbReference>
<dbReference type="Pfam" id="PF03764">
    <property type="entry name" value="EFG_IV"/>
    <property type="match status" value="1"/>
</dbReference>
<dbReference type="GO" id="GO:0071007">
    <property type="term" value="C:U2-type catalytic step 2 spliceosome"/>
    <property type="evidence" value="ECO:0007669"/>
    <property type="project" value="TreeGrafter"/>
</dbReference>
<evidence type="ECO:0000256" key="1">
    <source>
        <dbReference type="ARBA" id="ARBA00004123"/>
    </source>
</evidence>
<dbReference type="CDD" id="cd04098">
    <property type="entry name" value="eEF2_C_snRNP"/>
    <property type="match status" value="1"/>
</dbReference>
<dbReference type="InterPro" id="IPR027417">
    <property type="entry name" value="P-loop_NTPase"/>
</dbReference>
<dbReference type="GO" id="GO:0005525">
    <property type="term" value="F:GTP binding"/>
    <property type="evidence" value="ECO:0007669"/>
    <property type="project" value="UniProtKB-KW"/>
</dbReference>
<dbReference type="EMBL" id="JAOPGA020001209">
    <property type="protein sequence ID" value="KAL0486234.1"/>
    <property type="molecule type" value="Genomic_DNA"/>
</dbReference>
<evidence type="ECO:0000256" key="6">
    <source>
        <dbReference type="ARBA" id="ARBA00023242"/>
    </source>
</evidence>
<protein>
    <submittedName>
        <fullName evidence="9">U5 small nuclear ribonucleoprotein</fullName>
    </submittedName>
</protein>
<dbReference type="Pfam" id="PF00679">
    <property type="entry name" value="EFG_C"/>
    <property type="match status" value="1"/>
</dbReference>
<dbReference type="GO" id="GO:0005829">
    <property type="term" value="C:cytosol"/>
    <property type="evidence" value="ECO:0007669"/>
    <property type="project" value="TreeGrafter"/>
</dbReference>
<dbReference type="CDD" id="cd04167">
    <property type="entry name" value="Snu114p"/>
    <property type="match status" value="1"/>
</dbReference>
<evidence type="ECO:0000256" key="7">
    <source>
        <dbReference type="SAM" id="MobiDB-lite"/>
    </source>
</evidence>
<dbReference type="FunFam" id="3.40.50.300:FF:000646">
    <property type="entry name" value="U5 small nuclear ribonucleoprotein component"/>
    <property type="match status" value="1"/>
</dbReference>
<dbReference type="InterPro" id="IPR035647">
    <property type="entry name" value="EFG_III/V"/>
</dbReference>
<reference evidence="9 10" key="1">
    <citation type="submission" date="2024-03" db="EMBL/GenBank/DDBJ databases">
        <title>The Acrasis kona genome and developmental transcriptomes reveal deep origins of eukaryotic multicellular pathways.</title>
        <authorList>
            <person name="Sheikh S."/>
            <person name="Fu C.-J."/>
            <person name="Brown M.W."/>
            <person name="Baldauf S.L."/>
        </authorList>
    </citation>
    <scope>NUCLEOTIDE SEQUENCE [LARGE SCALE GENOMIC DNA]</scope>
    <source>
        <strain evidence="9 10">ATCC MYA-3509</strain>
    </source>
</reference>
<dbReference type="Proteomes" id="UP001431209">
    <property type="component" value="Unassembled WGS sequence"/>
</dbReference>
<dbReference type="InterPro" id="IPR000795">
    <property type="entry name" value="T_Tr_GTP-bd_dom"/>
</dbReference>
<evidence type="ECO:0000256" key="5">
    <source>
        <dbReference type="ARBA" id="ARBA00023187"/>
    </source>
</evidence>
<dbReference type="PRINTS" id="PR00315">
    <property type="entry name" value="ELONGATNFCT"/>
</dbReference>
<dbReference type="InterPro" id="IPR009000">
    <property type="entry name" value="Transl_B-barrel_sf"/>
</dbReference>
<keyword evidence="3" id="KW-0547">Nucleotide-binding</keyword>
<dbReference type="InterPro" id="IPR020568">
    <property type="entry name" value="Ribosomal_Su5_D2-typ_SF"/>
</dbReference>
<comment type="subcellular location">
    <subcellularLocation>
        <location evidence="1">Nucleus</location>
    </subcellularLocation>
</comment>
<evidence type="ECO:0000256" key="2">
    <source>
        <dbReference type="ARBA" id="ARBA00022664"/>
    </source>
</evidence>
<dbReference type="PANTHER" id="PTHR42908">
    <property type="entry name" value="TRANSLATION ELONGATION FACTOR-RELATED"/>
    <property type="match status" value="1"/>
</dbReference>
<organism evidence="9 10">
    <name type="scientific">Acrasis kona</name>
    <dbReference type="NCBI Taxonomy" id="1008807"/>
    <lineage>
        <taxon>Eukaryota</taxon>
        <taxon>Discoba</taxon>
        <taxon>Heterolobosea</taxon>
        <taxon>Tetramitia</taxon>
        <taxon>Eutetramitia</taxon>
        <taxon>Acrasidae</taxon>
        <taxon>Acrasis</taxon>
    </lineage>
</organism>
<sequence length="1020" mass="116005">MDQNLYDEFGNYIGPEIEDTYQEEDVDEPNIENGSPMADGVDEDDIEIEAVDEDHESSNALLRVASINKPSEIVLHEDKDYYASAEDVYGKDIETLVEDEDAQTLQEPIIKRITVKKFDIQEDDIPELNYSRDYQNSAMECPELIRNISIVGHLHHGKTSLVDMLVSATHSAYSHLDPNYELRYTDTRFDERHRGITLKAKPMSLLLQDMSEKSFLINMMDTPGHVNFSDEVTASYRLSDGVVLVVDALEGVLIQTERLVQHAIQERLPIVLIINKVDRLILELKLPPNDAYYKLRHTINEINNIMNSYYGSTLGTQETDASAYKPRKLSPEVGNVVFASTLFGWSFSLQSFAKIYTDYQRHLGSKIDYRDFARRLWGDLYHDPEQGTFSKTPTHESSSRSFVEFILEPLYKIYSHTVGQDVDELQVTLKKIGIKLSKQELSLDIKPLMKTILQRFFGRQPRGLVDMISKFIPSPINGGNANKVETTYTGPQDSNIALHMKSCRPDGQLMIMITKLYHSVDLTQFEALGRVMSGTVKNTDKVKVLGEGYTMDDEEDMCIRQISELNQYNSRYRVPLQSVPAGNWVLISGIDSNIIKTATITSHHNQSTNNHDDDLYIFKPLKFNTMSCVKIAVEPLNPSELPKMLEGLRRIHKSYPLLTTRVEESGEHIIMGTGELYMDSALHDLRKLYGDLEIKVADPVVCFSETVTESSIKCFAQTPNKHNKLTMICEPLERGLAQDLENNFCNLDWDLKRKFKFFAKYEWDMLASQSVWAFGPEPTHGPNVLLDETFTKDSDGINRLNQIKDSIIQGFRWGVREGPLCDEPIRNVKFKLLNVDASDLPIHRGSGQIIPTARRVAYSSFLTATPRIMEPVYHVEIQTPLDCVKVIYAVLERRRGHVTEDLPKPGSPLYVIKAFVPVIDSFGLETDIRSSTQGNAFCMSVFHHWSVVPGDPLDKSIVLRPLEPAPPQYLAREFMVKTRRRKGLSEDVSIGKYFDDPLLLTVASQSLAMDDMEESFRAYL</sequence>
<dbReference type="Gene3D" id="3.30.70.240">
    <property type="match status" value="1"/>
</dbReference>
<dbReference type="InterPro" id="IPR031950">
    <property type="entry name" value="EFTUD2_N"/>
</dbReference>
<dbReference type="Gene3D" id="3.30.70.870">
    <property type="entry name" value="Elongation Factor G (Translational Gtpase), domain 3"/>
    <property type="match status" value="1"/>
</dbReference>
<dbReference type="Gene3D" id="3.90.1430.10">
    <property type="entry name" value="Yeast translation eEF2 (G' domain)"/>
    <property type="match status" value="1"/>
</dbReference>
<dbReference type="Gene3D" id="3.40.50.300">
    <property type="entry name" value="P-loop containing nucleotide triphosphate hydrolases"/>
    <property type="match status" value="1"/>
</dbReference>
<dbReference type="InterPro" id="IPR035655">
    <property type="entry name" value="U5-116kDa_C"/>
</dbReference>
<keyword evidence="2" id="KW-0507">mRNA processing</keyword>
<dbReference type="SUPFAM" id="SSF50447">
    <property type="entry name" value="Translation proteins"/>
    <property type="match status" value="1"/>
</dbReference>
<keyword evidence="5" id="KW-0508">mRNA splicing</keyword>
<dbReference type="InterPro" id="IPR000640">
    <property type="entry name" value="EFG_V-like"/>
</dbReference>
<dbReference type="FunFam" id="3.30.70.240:FF:000004">
    <property type="entry name" value="116 kDa U5 small nuclear ribonucleoprotein"/>
    <property type="match status" value="1"/>
</dbReference>
<gene>
    <name evidence="9" type="ORF">AKO1_001918</name>
</gene>
<evidence type="ECO:0000313" key="9">
    <source>
        <dbReference type="EMBL" id="KAL0486234.1"/>
    </source>
</evidence>
<dbReference type="GO" id="GO:0003924">
    <property type="term" value="F:GTPase activity"/>
    <property type="evidence" value="ECO:0007669"/>
    <property type="project" value="InterPro"/>
</dbReference>
<evidence type="ECO:0000313" key="10">
    <source>
        <dbReference type="Proteomes" id="UP001431209"/>
    </source>
</evidence>
<dbReference type="Gene3D" id="3.30.230.10">
    <property type="match status" value="1"/>
</dbReference>
<dbReference type="InterPro" id="IPR005225">
    <property type="entry name" value="Small_GTP-bd"/>
</dbReference>
<dbReference type="InterPro" id="IPR014721">
    <property type="entry name" value="Ribsml_uS5_D2-typ_fold_subgr"/>
</dbReference>
<dbReference type="GO" id="GO:0046540">
    <property type="term" value="C:U4/U6 x U5 tri-snRNP complex"/>
    <property type="evidence" value="ECO:0007669"/>
    <property type="project" value="TreeGrafter"/>
</dbReference>
<dbReference type="InterPro" id="IPR005517">
    <property type="entry name" value="Transl_elong_EFG/EF2_IV"/>
</dbReference>
<dbReference type="AlphaFoldDB" id="A0AAW2Z9Z0"/>
<feature type="domain" description="Tr-type G" evidence="8">
    <location>
        <begin position="143"/>
        <end position="440"/>
    </location>
</feature>
<dbReference type="Pfam" id="PF00009">
    <property type="entry name" value="GTP_EFTU"/>
    <property type="match status" value="1"/>
</dbReference>
<dbReference type="NCBIfam" id="TIGR00231">
    <property type="entry name" value="small_GTP"/>
    <property type="match status" value="1"/>
</dbReference>
<keyword evidence="9" id="KW-0687">Ribonucleoprotein</keyword>
<dbReference type="GO" id="GO:0000398">
    <property type="term" value="P:mRNA splicing, via spliceosome"/>
    <property type="evidence" value="ECO:0007669"/>
    <property type="project" value="TreeGrafter"/>
</dbReference>
<dbReference type="SUPFAM" id="SSF54980">
    <property type="entry name" value="EF-G C-terminal domain-like"/>
    <property type="match status" value="2"/>
</dbReference>
<accession>A0AAW2Z9Z0</accession>
<evidence type="ECO:0000259" key="8">
    <source>
        <dbReference type="PROSITE" id="PS51722"/>
    </source>
</evidence>
<dbReference type="SMART" id="SM00889">
    <property type="entry name" value="EFG_IV"/>
    <property type="match status" value="1"/>
</dbReference>
<dbReference type="FunFam" id="3.90.1430.10:FF:000001">
    <property type="entry name" value="116 kDa U5 small nuclear ribonucleoprotein component"/>
    <property type="match status" value="1"/>
</dbReference>
<dbReference type="GO" id="GO:0030623">
    <property type="term" value="F:U5 snRNA binding"/>
    <property type="evidence" value="ECO:0007669"/>
    <property type="project" value="TreeGrafter"/>
</dbReference>
<dbReference type="Pfam" id="PF16004">
    <property type="entry name" value="EFTUD2"/>
    <property type="match status" value="1"/>
</dbReference>
<evidence type="ECO:0000256" key="4">
    <source>
        <dbReference type="ARBA" id="ARBA00023134"/>
    </source>
</evidence>
<dbReference type="InterPro" id="IPR044121">
    <property type="entry name" value="Snu114_GTP-bd"/>
</dbReference>
<comment type="caution">
    <text evidence="9">The sequence shown here is derived from an EMBL/GenBank/DDBJ whole genome shotgun (WGS) entry which is preliminary data.</text>
</comment>
<dbReference type="PANTHER" id="PTHR42908:SF6">
    <property type="entry name" value="116 KDA U5 SMALL NUCLEAR RIBONUCLEOPROTEIN COMPONENT"/>
    <property type="match status" value="1"/>
</dbReference>
<keyword evidence="10" id="KW-1185">Reference proteome</keyword>